<dbReference type="AlphaFoldDB" id="A0A1H6MUF9"/>
<dbReference type="OrthoDB" id="6116374at2"/>
<dbReference type="Pfam" id="PF17680">
    <property type="entry name" value="FlgO"/>
    <property type="match status" value="1"/>
</dbReference>
<dbReference type="PROSITE" id="PS51257">
    <property type="entry name" value="PROKAR_LIPOPROTEIN"/>
    <property type="match status" value="1"/>
</dbReference>
<name>A0A1H6MUF9_9GAMM</name>
<dbReference type="InterPro" id="IPR041215">
    <property type="entry name" value="FlgO_dom"/>
</dbReference>
<dbReference type="EMBL" id="FNXF01000014">
    <property type="protein sequence ID" value="SEI05697.1"/>
    <property type="molecule type" value="Genomic_DNA"/>
</dbReference>
<accession>A0A1H6MUF9</accession>
<proteinExistence type="predicted"/>
<dbReference type="Proteomes" id="UP000199371">
    <property type="component" value="Unassembled WGS sequence"/>
</dbReference>
<reference evidence="4" key="1">
    <citation type="submission" date="2016-10" db="EMBL/GenBank/DDBJ databases">
        <authorList>
            <person name="Varghese N."/>
            <person name="Submissions S."/>
        </authorList>
    </citation>
    <scope>NUCLEOTIDE SEQUENCE [LARGE SCALE GENOMIC DNA]</scope>
    <source>
        <strain evidence="4">DSM 17616</strain>
    </source>
</reference>
<gene>
    <name evidence="3" type="ORF">SAMN05660691_03164</name>
</gene>
<keyword evidence="1" id="KW-0732">Signal</keyword>
<keyword evidence="4" id="KW-1185">Reference proteome</keyword>
<protein>
    <recommendedName>
        <fullName evidence="2">FlgO domain-containing protein</fullName>
    </recommendedName>
</protein>
<organism evidence="3 4">
    <name type="scientific">Rheinheimera pacifica</name>
    <dbReference type="NCBI Taxonomy" id="173990"/>
    <lineage>
        <taxon>Bacteria</taxon>
        <taxon>Pseudomonadati</taxon>
        <taxon>Pseudomonadota</taxon>
        <taxon>Gammaproteobacteria</taxon>
        <taxon>Chromatiales</taxon>
        <taxon>Chromatiaceae</taxon>
        <taxon>Rheinheimera</taxon>
    </lineage>
</organism>
<evidence type="ECO:0000313" key="4">
    <source>
        <dbReference type="Proteomes" id="UP000199371"/>
    </source>
</evidence>
<dbReference type="InterPro" id="IPR014549">
    <property type="entry name" value="FlgO"/>
</dbReference>
<evidence type="ECO:0000313" key="3">
    <source>
        <dbReference type="EMBL" id="SEI05697.1"/>
    </source>
</evidence>
<dbReference type="STRING" id="173990.SAMN05660691_03164"/>
<feature type="signal peptide" evidence="1">
    <location>
        <begin position="1"/>
        <end position="19"/>
    </location>
</feature>
<dbReference type="RefSeq" id="WP_092795444.1">
    <property type="nucleotide sequence ID" value="NZ_FNXF01000014.1"/>
</dbReference>
<evidence type="ECO:0000256" key="1">
    <source>
        <dbReference type="SAM" id="SignalP"/>
    </source>
</evidence>
<sequence>MKAIFYPVLACLLLSCSSAVPVAKSRNQPALSEYPLHYYTQQLADNLFAQLPKQQGIFYVAPQIAVASFLPVNTLSLSDADAGEKQLANQLSESMLAHARQRGLKVYDYHLRAQVLLGGDHEQALSRQLSDIESVSDADTLLVGTYSAMEDGYLVNARLISIADKQVLAAASGYVPHNVLWSQQRVGKRGDKLYRQDLTGVQK</sequence>
<feature type="chain" id="PRO_5011451239" description="FlgO domain-containing protein" evidence="1">
    <location>
        <begin position="20"/>
        <end position="203"/>
    </location>
</feature>
<feature type="domain" description="FlgO" evidence="2">
    <location>
        <begin position="41"/>
        <end position="179"/>
    </location>
</feature>
<evidence type="ECO:0000259" key="2">
    <source>
        <dbReference type="Pfam" id="PF17680"/>
    </source>
</evidence>
<dbReference type="PIRSF" id="PIRSF028688">
    <property type="entry name" value="UCP_imp_028688"/>
    <property type="match status" value="1"/>
</dbReference>